<dbReference type="PROSITE" id="PS50082">
    <property type="entry name" value="WD_REPEATS_2"/>
    <property type="match status" value="4"/>
</dbReference>
<gene>
    <name evidence="5" type="ORF">RCOM_1674120</name>
</gene>
<dbReference type="SMART" id="SM00667">
    <property type="entry name" value="LisH"/>
    <property type="match status" value="1"/>
</dbReference>
<dbReference type="Pfam" id="PF00400">
    <property type="entry name" value="WD40"/>
    <property type="match status" value="5"/>
</dbReference>
<dbReference type="InterPro" id="IPR001680">
    <property type="entry name" value="WD40_rpt"/>
</dbReference>
<dbReference type="InParanoid" id="B9RBC4"/>
<evidence type="ECO:0000256" key="2">
    <source>
        <dbReference type="ARBA" id="ARBA00022737"/>
    </source>
</evidence>
<accession>B9RBC4</accession>
<feature type="repeat" description="WD" evidence="3">
    <location>
        <begin position="622"/>
        <end position="654"/>
    </location>
</feature>
<dbReference type="PANTHER" id="PTHR44376:SF8">
    <property type="entry name" value="TRANSCRIPTIONAL COREPRESSOR LEUNIG-LIKE"/>
    <property type="match status" value="1"/>
</dbReference>
<dbReference type="Proteomes" id="UP000008311">
    <property type="component" value="Unassembled WGS sequence"/>
</dbReference>
<dbReference type="STRING" id="3988.B9RBC4"/>
<dbReference type="PROSITE" id="PS50294">
    <property type="entry name" value="WD_REPEATS_REGION"/>
    <property type="match status" value="4"/>
</dbReference>
<dbReference type="PANTHER" id="PTHR44376">
    <property type="entry name" value="TRANSCRIPTIONAL REGULATOR OF FILAMENTOUS GROWTH FLO8"/>
    <property type="match status" value="1"/>
</dbReference>
<feature type="region of interest" description="Disordered" evidence="4">
    <location>
        <begin position="280"/>
        <end position="312"/>
    </location>
</feature>
<keyword evidence="1 3" id="KW-0853">WD repeat</keyword>
<dbReference type="AlphaFoldDB" id="B9RBC4"/>
<reference evidence="6" key="1">
    <citation type="journal article" date="2010" name="Nat. Biotechnol.">
        <title>Draft genome sequence of the oilseed species Ricinus communis.</title>
        <authorList>
            <person name="Chan A.P."/>
            <person name="Crabtree J."/>
            <person name="Zhao Q."/>
            <person name="Lorenzi H."/>
            <person name="Orvis J."/>
            <person name="Puiu D."/>
            <person name="Melake-Berhan A."/>
            <person name="Jones K.M."/>
            <person name="Redman J."/>
            <person name="Chen G."/>
            <person name="Cahoon E.B."/>
            <person name="Gedil M."/>
            <person name="Stanke M."/>
            <person name="Haas B.J."/>
            <person name="Wortman J.R."/>
            <person name="Fraser-Liggett C.M."/>
            <person name="Ravel J."/>
            <person name="Rabinowicz P.D."/>
        </authorList>
    </citation>
    <scope>NUCLEOTIDE SEQUENCE [LARGE SCALE GENOMIC DNA]</scope>
    <source>
        <strain evidence="6">cv. Hale</strain>
    </source>
</reference>
<keyword evidence="2" id="KW-0677">Repeat</keyword>
<evidence type="ECO:0000256" key="1">
    <source>
        <dbReference type="ARBA" id="ARBA00022574"/>
    </source>
</evidence>
<dbReference type="GO" id="GO:0016905">
    <property type="term" value="F:myosin heavy chain kinase activity"/>
    <property type="evidence" value="ECO:0007669"/>
    <property type="project" value="UniProtKB-EC"/>
</dbReference>
<dbReference type="PROSITE" id="PS50896">
    <property type="entry name" value="LISH"/>
    <property type="match status" value="1"/>
</dbReference>
<dbReference type="InterPro" id="IPR036322">
    <property type="entry name" value="WD40_repeat_dom_sf"/>
</dbReference>
<feature type="compositionally biased region" description="Basic and acidic residues" evidence="4">
    <location>
        <begin position="280"/>
        <end position="306"/>
    </location>
</feature>
<dbReference type="CDD" id="cd00200">
    <property type="entry name" value="WD40"/>
    <property type="match status" value="1"/>
</dbReference>
<dbReference type="InterPro" id="IPR015943">
    <property type="entry name" value="WD40/YVTN_repeat-like_dom_sf"/>
</dbReference>
<feature type="repeat" description="WD" evidence="3">
    <location>
        <begin position="455"/>
        <end position="497"/>
    </location>
</feature>
<dbReference type="PROSITE" id="PS00678">
    <property type="entry name" value="WD_REPEATS_1"/>
    <property type="match status" value="2"/>
</dbReference>
<dbReference type="InterPro" id="IPR019775">
    <property type="entry name" value="WD40_repeat_CS"/>
</dbReference>
<protein>
    <submittedName>
        <fullName evidence="5">WD-repeat protein, putative</fullName>
        <ecNumber evidence="5">2.7.11.7</ecNumber>
    </submittedName>
</protein>
<proteinExistence type="predicted"/>
<feature type="repeat" description="WD" evidence="3">
    <location>
        <begin position="370"/>
        <end position="405"/>
    </location>
</feature>
<dbReference type="Pfam" id="PF08513">
    <property type="entry name" value="LisH"/>
    <property type="match status" value="1"/>
</dbReference>
<dbReference type="InterPro" id="IPR044716">
    <property type="entry name" value="LEUNIG-like"/>
</dbReference>
<dbReference type="SMART" id="SM00320">
    <property type="entry name" value="WD40"/>
    <property type="match status" value="7"/>
</dbReference>
<name>B9RBC4_RICCO</name>
<evidence type="ECO:0000313" key="5">
    <source>
        <dbReference type="EMBL" id="EEF50845.1"/>
    </source>
</evidence>
<keyword evidence="5" id="KW-0808">Transferase</keyword>
<evidence type="ECO:0000256" key="4">
    <source>
        <dbReference type="SAM" id="MobiDB-lite"/>
    </source>
</evidence>
<dbReference type="GO" id="GO:0003714">
    <property type="term" value="F:transcription corepressor activity"/>
    <property type="evidence" value="ECO:0007669"/>
    <property type="project" value="InterPro"/>
</dbReference>
<dbReference type="EMBL" id="EQ973774">
    <property type="protein sequence ID" value="EEF50845.1"/>
    <property type="molecule type" value="Genomic_DNA"/>
</dbReference>
<keyword evidence="6" id="KW-1185">Reference proteome</keyword>
<evidence type="ECO:0000256" key="3">
    <source>
        <dbReference type="PROSITE-ProRule" id="PRU00221"/>
    </source>
</evidence>
<feature type="repeat" description="WD" evidence="3">
    <location>
        <begin position="412"/>
        <end position="444"/>
    </location>
</feature>
<dbReference type="EC" id="2.7.11.7" evidence="5"/>
<dbReference type="InterPro" id="IPR006594">
    <property type="entry name" value="LisH"/>
</dbReference>
<organism evidence="5 6">
    <name type="scientific">Ricinus communis</name>
    <name type="common">Castor bean</name>
    <dbReference type="NCBI Taxonomy" id="3988"/>
    <lineage>
        <taxon>Eukaryota</taxon>
        <taxon>Viridiplantae</taxon>
        <taxon>Streptophyta</taxon>
        <taxon>Embryophyta</taxon>
        <taxon>Tracheophyta</taxon>
        <taxon>Spermatophyta</taxon>
        <taxon>Magnoliopsida</taxon>
        <taxon>eudicotyledons</taxon>
        <taxon>Gunneridae</taxon>
        <taxon>Pentapetalae</taxon>
        <taxon>rosids</taxon>
        <taxon>fabids</taxon>
        <taxon>Malpighiales</taxon>
        <taxon>Euphorbiaceae</taxon>
        <taxon>Acalyphoideae</taxon>
        <taxon>Acalypheae</taxon>
        <taxon>Ricinus</taxon>
    </lineage>
</organism>
<dbReference type="eggNOG" id="KOG0266">
    <property type="taxonomic scope" value="Eukaryota"/>
</dbReference>
<dbReference type="Gene3D" id="2.130.10.10">
    <property type="entry name" value="YVTN repeat-like/Quinoprotein amine dehydrogenase"/>
    <property type="match status" value="3"/>
</dbReference>
<evidence type="ECO:0000313" key="6">
    <source>
        <dbReference type="Proteomes" id="UP000008311"/>
    </source>
</evidence>
<sequence>MASSDEDYKYWDAKNMLDLYLHDYLVKKKLHKTAAIFRKEADVASTSVAIDSFDGFLTEWWSVFYEIFASRQLKHQEAQPNSIVQAGQMTHNDLQNVYPIMPPLAKNQQRPEQYPVGPDNNKMLGRPPTFILPARMYDQQQQLRQPISNLTPSNLQQQTRNPGTQLVVTQNRKANSIAGANPTGVNQVPLDGWLSNLLMQTPNGARQFPTSTNQLQQNLLGQPLALTPANFYGRCLILPKTNLSGKGAQIFQNIAITSSVLNLTLTEVECRMLLEHVERQDGHNRHPRQRLPDNGRKRRRLSDSRARGNILGSAEAEVDKPVDEVESFLSTVDDYISDNECTPLGTLKYRDSACRRTGQKGFTFQEIGCLHSSKSKVFCCQFSSNGKVLASAGHDKKVFFWNMESFDFNDSSEGHSSLITDVRFKPDSTILATSSFDRTLQIWDATKPTKSLFKLLGHAEQVMALDFHPRNGDVLCSCDSNDEIRLWNVNRGACIKQLKGATKQVRFQPQCGQLLATASGNSINVIDVENNSRIQFNLKGHAKQVLSLCWDISGKYIASVSEDSARVWSLASGGNCMNELHSNGNKFQSCAFHPGYPELLMIGGYQSLELWNPIDDNKTQSISAHNGLISALAGSLETEMIASASHDRCVKLWK</sequence>
<dbReference type="SUPFAM" id="SSF50978">
    <property type="entry name" value="WD40 repeat-like"/>
    <property type="match status" value="1"/>
</dbReference>